<dbReference type="HAMAP" id="MF_01866">
    <property type="entry name" value="UPF0745"/>
    <property type="match status" value="1"/>
</dbReference>
<evidence type="ECO:0000313" key="3">
    <source>
        <dbReference type="EMBL" id="MFB9884836.1"/>
    </source>
</evidence>
<sequence length="96" mass="11275">MKPLLCSIFKSSRKDETYLYVSKPEKLSRVPEALLEQFGKPVHVMDMLLKPDRQLARAKGEDVINRIMQQGFYLQLPPPREEYMLDLYKAPTEGRY</sequence>
<feature type="domain" description="YcgL" evidence="2">
    <location>
        <begin position="4"/>
        <end position="88"/>
    </location>
</feature>
<reference evidence="3 4" key="1">
    <citation type="submission" date="2024-09" db="EMBL/GenBank/DDBJ databases">
        <authorList>
            <person name="Sun Q."/>
            <person name="Mori K."/>
        </authorList>
    </citation>
    <scope>NUCLEOTIDE SEQUENCE [LARGE SCALE GENOMIC DNA]</scope>
    <source>
        <strain evidence="3 4">ATCC 51285</strain>
    </source>
</reference>
<evidence type="ECO:0000259" key="2">
    <source>
        <dbReference type="PROSITE" id="PS51648"/>
    </source>
</evidence>
<accession>A0ABV5Z9F4</accession>
<evidence type="ECO:0000313" key="4">
    <source>
        <dbReference type="Proteomes" id="UP001589628"/>
    </source>
</evidence>
<organism evidence="3 4">
    <name type="scientific">Balneatrix alpica</name>
    <dbReference type="NCBI Taxonomy" id="75684"/>
    <lineage>
        <taxon>Bacteria</taxon>
        <taxon>Pseudomonadati</taxon>
        <taxon>Pseudomonadota</taxon>
        <taxon>Gammaproteobacteria</taxon>
        <taxon>Oceanospirillales</taxon>
        <taxon>Balneatrichaceae</taxon>
        <taxon>Balneatrix</taxon>
    </lineage>
</organism>
<dbReference type="RefSeq" id="WP_027313519.1">
    <property type="nucleotide sequence ID" value="NZ_JAUESS010000002.1"/>
</dbReference>
<dbReference type="EMBL" id="JBHLZN010000001">
    <property type="protein sequence ID" value="MFB9884836.1"/>
    <property type="molecule type" value="Genomic_DNA"/>
</dbReference>
<name>A0ABV5Z9F4_9GAMM</name>
<dbReference type="PROSITE" id="PS51648">
    <property type="entry name" value="YCGL"/>
    <property type="match status" value="1"/>
</dbReference>
<dbReference type="InterPro" id="IPR027354">
    <property type="entry name" value="YcgL_dom"/>
</dbReference>
<dbReference type="SUPFAM" id="SSF160191">
    <property type="entry name" value="YcgL-like"/>
    <property type="match status" value="1"/>
</dbReference>
<evidence type="ECO:0000256" key="1">
    <source>
        <dbReference type="HAMAP-Rule" id="MF_01866"/>
    </source>
</evidence>
<protein>
    <recommendedName>
        <fullName evidence="1">YcgL domain-containing protein ACFFLH_00200</fullName>
    </recommendedName>
</protein>
<dbReference type="Proteomes" id="UP001589628">
    <property type="component" value="Unassembled WGS sequence"/>
</dbReference>
<dbReference type="PANTHER" id="PTHR38109:SF1">
    <property type="entry name" value="PROTEIN YCGL"/>
    <property type="match status" value="1"/>
</dbReference>
<dbReference type="Pfam" id="PF05166">
    <property type="entry name" value="YcgL"/>
    <property type="match status" value="1"/>
</dbReference>
<gene>
    <name evidence="3" type="ORF">ACFFLH_00200</name>
</gene>
<comment type="caution">
    <text evidence="3">The sequence shown here is derived from an EMBL/GenBank/DDBJ whole genome shotgun (WGS) entry which is preliminary data.</text>
</comment>
<dbReference type="Gene3D" id="3.10.510.20">
    <property type="entry name" value="YcgL domain"/>
    <property type="match status" value="1"/>
</dbReference>
<proteinExistence type="inferred from homology"/>
<dbReference type="InterPro" id="IPR038068">
    <property type="entry name" value="YcgL-like_sf"/>
</dbReference>
<dbReference type="PANTHER" id="PTHR38109">
    <property type="entry name" value="PROTEIN YCGL"/>
    <property type="match status" value="1"/>
</dbReference>
<keyword evidence="4" id="KW-1185">Reference proteome</keyword>